<dbReference type="InterPro" id="IPR006058">
    <property type="entry name" value="2Fe2S_fd_BS"/>
</dbReference>
<sequence>MSHQVRYRGRHISVPDDGTPLLQHLSGHYSECKQGYCGACKTTLKQGEVRYLTAPMAYTRPGEILPCCCRPVTDLELE</sequence>
<dbReference type="OrthoDB" id="9796486at2"/>
<gene>
    <name evidence="3" type="ORF">SAMN02745129_0949</name>
</gene>
<keyword evidence="1" id="KW-0830">Ubiquinone</keyword>
<dbReference type="InterPro" id="IPR012675">
    <property type="entry name" value="Beta-grasp_dom_sf"/>
</dbReference>
<proteinExistence type="predicted"/>
<dbReference type="InterPro" id="IPR036010">
    <property type="entry name" value="2Fe-2S_ferredoxin-like_sf"/>
</dbReference>
<name>A0A1M5N9S3_9GAMM</name>
<dbReference type="Gene3D" id="3.10.20.30">
    <property type="match status" value="1"/>
</dbReference>
<dbReference type="EMBL" id="FQXG01000001">
    <property type="protein sequence ID" value="SHG86260.1"/>
    <property type="molecule type" value="Genomic_DNA"/>
</dbReference>
<dbReference type="PROSITE" id="PS00197">
    <property type="entry name" value="2FE2S_FER_1"/>
    <property type="match status" value="1"/>
</dbReference>
<dbReference type="InterPro" id="IPR001041">
    <property type="entry name" value="2Fe-2S_ferredoxin-type"/>
</dbReference>
<keyword evidence="4" id="KW-1185">Reference proteome</keyword>
<evidence type="ECO:0000313" key="4">
    <source>
        <dbReference type="Proteomes" id="UP000184268"/>
    </source>
</evidence>
<evidence type="ECO:0000259" key="2">
    <source>
        <dbReference type="Pfam" id="PF00111"/>
    </source>
</evidence>
<reference evidence="4" key="1">
    <citation type="submission" date="2016-11" db="EMBL/GenBank/DDBJ databases">
        <authorList>
            <person name="Varghese N."/>
            <person name="Submissions S."/>
        </authorList>
    </citation>
    <scope>NUCLEOTIDE SEQUENCE [LARGE SCALE GENOMIC DNA]</scope>
    <source>
        <strain evidence="4">DSM 16917</strain>
    </source>
</reference>
<evidence type="ECO:0000313" key="3">
    <source>
        <dbReference type="EMBL" id="SHG86260.1"/>
    </source>
</evidence>
<dbReference type="Proteomes" id="UP000184268">
    <property type="component" value="Unassembled WGS sequence"/>
</dbReference>
<dbReference type="RefSeq" id="WP_067654503.1">
    <property type="nucleotide sequence ID" value="NZ_FQXG01000001.1"/>
</dbReference>
<evidence type="ECO:0000256" key="1">
    <source>
        <dbReference type="ARBA" id="ARBA00023075"/>
    </source>
</evidence>
<dbReference type="STRING" id="299255.SAMN02745129_0949"/>
<accession>A0A1M5N9S3</accession>
<dbReference type="Pfam" id="PF00111">
    <property type="entry name" value="Fer2"/>
    <property type="match status" value="1"/>
</dbReference>
<protein>
    <submittedName>
        <fullName evidence="3">Ferredoxin</fullName>
    </submittedName>
</protein>
<dbReference type="CDD" id="cd00207">
    <property type="entry name" value="fer2"/>
    <property type="match status" value="1"/>
</dbReference>
<dbReference type="SUPFAM" id="SSF54292">
    <property type="entry name" value="2Fe-2S ferredoxin-like"/>
    <property type="match status" value="1"/>
</dbReference>
<organism evidence="3 4">
    <name type="scientific">Ferrimonas marina</name>
    <dbReference type="NCBI Taxonomy" id="299255"/>
    <lineage>
        <taxon>Bacteria</taxon>
        <taxon>Pseudomonadati</taxon>
        <taxon>Pseudomonadota</taxon>
        <taxon>Gammaproteobacteria</taxon>
        <taxon>Alteromonadales</taxon>
        <taxon>Ferrimonadaceae</taxon>
        <taxon>Ferrimonas</taxon>
    </lineage>
</organism>
<feature type="domain" description="2Fe-2S ferredoxin-type" evidence="2">
    <location>
        <begin position="9"/>
        <end position="71"/>
    </location>
</feature>
<dbReference type="GO" id="GO:0051537">
    <property type="term" value="F:2 iron, 2 sulfur cluster binding"/>
    <property type="evidence" value="ECO:0007669"/>
    <property type="project" value="InterPro"/>
</dbReference>
<dbReference type="AlphaFoldDB" id="A0A1M5N9S3"/>